<evidence type="ECO:0000313" key="6">
    <source>
        <dbReference type="Proteomes" id="UP001498771"/>
    </source>
</evidence>
<feature type="domain" description="G-patch" evidence="4">
    <location>
        <begin position="257"/>
        <end position="303"/>
    </location>
</feature>
<dbReference type="EMBL" id="JBBJBU010000004">
    <property type="protein sequence ID" value="KAK7205810.1"/>
    <property type="molecule type" value="Genomic_DNA"/>
</dbReference>
<evidence type="ECO:0000256" key="1">
    <source>
        <dbReference type="PROSITE-ProRule" id="PRU00176"/>
    </source>
</evidence>
<dbReference type="InterPro" id="IPR040052">
    <property type="entry name" value="RBM17"/>
</dbReference>
<evidence type="ECO:0000259" key="3">
    <source>
        <dbReference type="PROSITE" id="PS50102"/>
    </source>
</evidence>
<keyword evidence="6" id="KW-1185">Reference proteome</keyword>
<proteinExistence type="predicted"/>
<feature type="region of interest" description="Disordered" evidence="2">
    <location>
        <begin position="62"/>
        <end position="164"/>
    </location>
</feature>
<dbReference type="RefSeq" id="XP_064768843.1">
    <property type="nucleotide sequence ID" value="XM_064909646.1"/>
</dbReference>
<keyword evidence="1" id="KW-0694">RNA-binding</keyword>
<reference evidence="5 6" key="1">
    <citation type="submission" date="2024-03" db="EMBL/GenBank/DDBJ databases">
        <title>Genome-scale model development and genomic sequencing of the oleaginous clade Lipomyces.</title>
        <authorList>
            <consortium name="Lawrence Berkeley National Laboratory"/>
            <person name="Czajka J.J."/>
            <person name="Han Y."/>
            <person name="Kim J."/>
            <person name="Mondo S.J."/>
            <person name="Hofstad B.A."/>
            <person name="Robles A."/>
            <person name="Haridas S."/>
            <person name="Riley R."/>
            <person name="LaButti K."/>
            <person name="Pangilinan J."/>
            <person name="Andreopoulos W."/>
            <person name="Lipzen A."/>
            <person name="Yan J."/>
            <person name="Wang M."/>
            <person name="Ng V."/>
            <person name="Grigoriev I.V."/>
            <person name="Spatafora J.W."/>
            <person name="Magnuson J.K."/>
            <person name="Baker S.E."/>
            <person name="Pomraning K.R."/>
        </authorList>
    </citation>
    <scope>NUCLEOTIDE SEQUENCE [LARGE SCALE GENOMIC DNA]</scope>
    <source>
        <strain evidence="5 6">Phaff 52-87</strain>
    </source>
</reference>
<dbReference type="InterPro" id="IPR000467">
    <property type="entry name" value="G_patch_dom"/>
</dbReference>
<dbReference type="SMART" id="SM00361">
    <property type="entry name" value="RRM_1"/>
    <property type="match status" value="1"/>
</dbReference>
<dbReference type="PROSITE" id="PS50102">
    <property type="entry name" value="RRM"/>
    <property type="match status" value="1"/>
</dbReference>
<feature type="compositionally biased region" description="Polar residues" evidence="2">
    <location>
        <begin position="96"/>
        <end position="114"/>
    </location>
</feature>
<feature type="compositionally biased region" description="Pro residues" evidence="2">
    <location>
        <begin position="233"/>
        <end position="251"/>
    </location>
</feature>
<dbReference type="InterPro" id="IPR000504">
    <property type="entry name" value="RRM_dom"/>
</dbReference>
<feature type="compositionally biased region" description="Basic and acidic residues" evidence="2">
    <location>
        <begin position="152"/>
        <end position="162"/>
    </location>
</feature>
<dbReference type="InterPro" id="IPR035979">
    <property type="entry name" value="RBD_domain_sf"/>
</dbReference>
<dbReference type="SUPFAM" id="SSF54928">
    <property type="entry name" value="RNA-binding domain, RBD"/>
    <property type="match status" value="1"/>
</dbReference>
<dbReference type="InterPro" id="IPR003954">
    <property type="entry name" value="RRM_euk-type"/>
</dbReference>
<evidence type="ECO:0000256" key="2">
    <source>
        <dbReference type="SAM" id="MobiDB-lite"/>
    </source>
</evidence>
<dbReference type="PROSITE" id="PS50174">
    <property type="entry name" value="G_PATCH"/>
    <property type="match status" value="1"/>
</dbReference>
<feature type="compositionally biased region" description="Acidic residues" evidence="2">
    <location>
        <begin position="192"/>
        <end position="201"/>
    </location>
</feature>
<dbReference type="GeneID" id="90035158"/>
<dbReference type="Proteomes" id="UP001498771">
    <property type="component" value="Unassembled WGS sequence"/>
</dbReference>
<gene>
    <name evidence="5" type="ORF">BZA70DRAFT_142910</name>
</gene>
<name>A0ABR1F7J8_9ASCO</name>
<evidence type="ECO:0008006" key="7">
    <source>
        <dbReference type="Google" id="ProtNLM"/>
    </source>
</evidence>
<evidence type="ECO:0000313" key="5">
    <source>
        <dbReference type="EMBL" id="KAK7205810.1"/>
    </source>
</evidence>
<sequence length="418" mass="46500">MSVNDKANAPGRRAPGLYDSLEAAVVASKDPVAYSREPTQLTEEDEKQKMLAAALKFQPIHARSGKTTAAPAGTVISKPPTLINPSAIPRPHSKVTIDSFTDNNNNRAESGQEQSRPRRTGYYNRRKKQRLEDAEKGKLDWEDTYDPMRPNQYEEYKKSEEKFMEDEDWRSYLLDLKARREGADQDRPEAESSQEEEEEQQLEERRSFAPPTTYDDPASDSTGVTVSKAPVMYQPPDPSPPPHSPPSPPGPRQKSAKETFARRLLSKYGWTPGTGLGASSTGITKALRFSADNKKAGHGRIVDKNEKRDDEGRFGKMSKVVVLREVVDADEADEELAGEIGTECDAKYGTVERVYVNEGGAPRVDVYVRFTSELSALRAVNGLDGRLFSGTNIVARFYDEYEFEQGKLLGPTDDKNSG</sequence>
<accession>A0ABR1F7J8</accession>
<feature type="compositionally biased region" description="Basic and acidic residues" evidence="2">
    <location>
        <begin position="130"/>
        <end position="141"/>
    </location>
</feature>
<dbReference type="SMART" id="SM00443">
    <property type="entry name" value="G_patch"/>
    <property type="match status" value="1"/>
</dbReference>
<dbReference type="PANTHER" id="PTHR13288:SF8">
    <property type="entry name" value="SPLICING FACTOR 45"/>
    <property type="match status" value="1"/>
</dbReference>
<organism evidence="5 6">
    <name type="scientific">Myxozyma melibiosi</name>
    <dbReference type="NCBI Taxonomy" id="54550"/>
    <lineage>
        <taxon>Eukaryota</taxon>
        <taxon>Fungi</taxon>
        <taxon>Dikarya</taxon>
        <taxon>Ascomycota</taxon>
        <taxon>Saccharomycotina</taxon>
        <taxon>Lipomycetes</taxon>
        <taxon>Lipomycetales</taxon>
        <taxon>Lipomycetaceae</taxon>
        <taxon>Myxozyma</taxon>
    </lineage>
</organism>
<evidence type="ECO:0000259" key="4">
    <source>
        <dbReference type="PROSITE" id="PS50174"/>
    </source>
</evidence>
<dbReference type="PANTHER" id="PTHR13288">
    <property type="entry name" value="SPLICING FACTOR 45 SPF45"/>
    <property type="match status" value="1"/>
</dbReference>
<dbReference type="Pfam" id="PF01585">
    <property type="entry name" value="G-patch"/>
    <property type="match status" value="1"/>
</dbReference>
<feature type="domain" description="RRM" evidence="3">
    <location>
        <begin position="319"/>
        <end position="400"/>
    </location>
</feature>
<dbReference type="InterPro" id="IPR012677">
    <property type="entry name" value="Nucleotide-bd_a/b_plait_sf"/>
</dbReference>
<protein>
    <recommendedName>
        <fullName evidence="7">G-patch domain-containing protein</fullName>
    </recommendedName>
</protein>
<dbReference type="Gene3D" id="3.30.70.330">
    <property type="match status" value="1"/>
</dbReference>
<comment type="caution">
    <text evidence="5">The sequence shown here is derived from an EMBL/GenBank/DDBJ whole genome shotgun (WGS) entry which is preliminary data.</text>
</comment>
<feature type="compositionally biased region" description="Basic and acidic residues" evidence="2">
    <location>
        <begin position="180"/>
        <end position="190"/>
    </location>
</feature>
<feature type="region of interest" description="Disordered" evidence="2">
    <location>
        <begin position="180"/>
        <end position="259"/>
    </location>
</feature>